<feature type="region of interest" description="Disordered" evidence="1">
    <location>
        <begin position="77"/>
        <end position="134"/>
    </location>
</feature>
<dbReference type="EMBL" id="JAAXOS010000007">
    <property type="protein sequence ID" value="NKY27723.1"/>
    <property type="molecule type" value="Genomic_DNA"/>
</dbReference>
<dbReference type="RefSeq" id="WP_062969397.1">
    <property type="nucleotide sequence ID" value="NZ_JAAXOS010000007.1"/>
</dbReference>
<dbReference type="AlphaFoldDB" id="A0A7X6L4N5"/>
<gene>
    <name evidence="2" type="ORF">HGB38_16025</name>
</gene>
<dbReference type="Proteomes" id="UP000540698">
    <property type="component" value="Unassembled WGS sequence"/>
</dbReference>
<proteinExistence type="predicted"/>
<reference evidence="2 3" key="1">
    <citation type="submission" date="2020-04" db="EMBL/GenBank/DDBJ databases">
        <title>MicrobeNet Type strains.</title>
        <authorList>
            <person name="Nicholson A.C."/>
        </authorList>
    </citation>
    <scope>NUCLEOTIDE SEQUENCE [LARGE SCALE GENOMIC DNA]</scope>
    <source>
        <strain evidence="2 3">DSM 44956</strain>
    </source>
</reference>
<protein>
    <submittedName>
        <fullName evidence="2">Uncharacterized protein</fullName>
    </submittedName>
</protein>
<evidence type="ECO:0000313" key="3">
    <source>
        <dbReference type="Proteomes" id="UP000540698"/>
    </source>
</evidence>
<keyword evidence="3" id="KW-1185">Reference proteome</keyword>
<evidence type="ECO:0000256" key="1">
    <source>
        <dbReference type="SAM" id="MobiDB-lite"/>
    </source>
</evidence>
<accession>A0A7X6L4N5</accession>
<name>A0A7X6L4N5_9NOCA</name>
<comment type="caution">
    <text evidence="2">The sequence shown here is derived from an EMBL/GenBank/DDBJ whole genome shotgun (WGS) entry which is preliminary data.</text>
</comment>
<organism evidence="2 3">
    <name type="scientific">Nocardia gamkensis</name>
    <dbReference type="NCBI Taxonomy" id="352869"/>
    <lineage>
        <taxon>Bacteria</taxon>
        <taxon>Bacillati</taxon>
        <taxon>Actinomycetota</taxon>
        <taxon>Actinomycetes</taxon>
        <taxon>Mycobacteriales</taxon>
        <taxon>Nocardiaceae</taxon>
        <taxon>Nocardia</taxon>
    </lineage>
</organism>
<feature type="compositionally biased region" description="Low complexity" evidence="1">
    <location>
        <begin position="124"/>
        <end position="134"/>
    </location>
</feature>
<sequence length="134" mass="14442">MSEPSNKEVTLAIRIDTARHTQLTWIADLRKRSLKAECFAAVDAWIEAAKNDPDLMARANAARAAIEEEARTRQAAIDNLFTAIPTPPPVQEEESGTDGSADTAEASEGEPPQGGRRTRGRRGGQQAEGEQADS</sequence>
<evidence type="ECO:0000313" key="2">
    <source>
        <dbReference type="EMBL" id="NKY27723.1"/>
    </source>
</evidence>